<keyword evidence="4" id="KW-0158">Chromosome</keyword>
<feature type="region of interest" description="Disordered" evidence="6">
    <location>
        <begin position="476"/>
        <end position="513"/>
    </location>
</feature>
<name>A0A672TMB4_STRHB</name>
<dbReference type="OrthoDB" id="10071681at2759"/>
<protein>
    <submittedName>
        <fullName evidence="8">Centromere protein T</fullName>
    </submittedName>
</protein>
<dbReference type="Ensembl" id="ENSSHBT00005003077.1">
    <property type="protein sequence ID" value="ENSSHBP00005002487.1"/>
    <property type="gene ID" value="ENSSHBG00005002309.1"/>
</dbReference>
<feature type="domain" description="CENP-T/Histone H4 histone fold" evidence="7">
    <location>
        <begin position="510"/>
        <end position="604"/>
    </location>
</feature>
<organism evidence="8 9">
    <name type="scientific">Strigops habroptila</name>
    <name type="common">Kakapo</name>
    <dbReference type="NCBI Taxonomy" id="2489341"/>
    <lineage>
        <taxon>Eukaryota</taxon>
        <taxon>Metazoa</taxon>
        <taxon>Chordata</taxon>
        <taxon>Craniata</taxon>
        <taxon>Vertebrata</taxon>
        <taxon>Euteleostomi</taxon>
        <taxon>Archelosauria</taxon>
        <taxon>Archosauria</taxon>
        <taxon>Dinosauria</taxon>
        <taxon>Saurischia</taxon>
        <taxon>Theropoda</taxon>
        <taxon>Coelurosauria</taxon>
        <taxon>Aves</taxon>
        <taxon>Neognathae</taxon>
        <taxon>Neoaves</taxon>
        <taxon>Telluraves</taxon>
        <taxon>Australaves</taxon>
        <taxon>Psittaciformes</taxon>
        <taxon>Psittacidae</taxon>
        <taxon>Strigops</taxon>
    </lineage>
</organism>
<dbReference type="GO" id="GO:0003677">
    <property type="term" value="F:DNA binding"/>
    <property type="evidence" value="ECO:0007669"/>
    <property type="project" value="InterPro"/>
</dbReference>
<evidence type="ECO:0000256" key="4">
    <source>
        <dbReference type="ARBA" id="ARBA00022454"/>
    </source>
</evidence>
<dbReference type="GO" id="GO:0051382">
    <property type="term" value="P:kinetochore assembly"/>
    <property type="evidence" value="ECO:0007669"/>
    <property type="project" value="InterPro"/>
</dbReference>
<dbReference type="GeneTree" id="ENSGT00390000003044"/>
<dbReference type="OMA" id="YFQHLCN"/>
<feature type="compositionally biased region" description="Polar residues" evidence="6">
    <location>
        <begin position="349"/>
        <end position="358"/>
    </location>
</feature>
<proteinExistence type="inferred from homology"/>
<dbReference type="InParanoid" id="A0A672TMB4"/>
<reference evidence="8" key="2">
    <citation type="submission" date="2025-08" db="UniProtKB">
        <authorList>
            <consortium name="Ensembl"/>
        </authorList>
    </citation>
    <scope>IDENTIFICATION</scope>
</reference>
<feature type="region of interest" description="Disordered" evidence="6">
    <location>
        <begin position="325"/>
        <end position="417"/>
    </location>
</feature>
<dbReference type="PANTHER" id="PTHR46904">
    <property type="entry name" value="CENTROMERE PROTEIN T"/>
    <property type="match status" value="1"/>
</dbReference>
<evidence type="ECO:0000313" key="9">
    <source>
        <dbReference type="Proteomes" id="UP000472266"/>
    </source>
</evidence>
<feature type="compositionally biased region" description="Polar residues" evidence="6">
    <location>
        <begin position="402"/>
        <end position="413"/>
    </location>
</feature>
<dbReference type="Pfam" id="PF15511">
    <property type="entry name" value="CENP-T_C"/>
    <property type="match status" value="1"/>
</dbReference>
<dbReference type="Proteomes" id="UP000472266">
    <property type="component" value="Chromosome 3"/>
</dbReference>
<dbReference type="InterPro" id="IPR028255">
    <property type="entry name" value="CENP-T"/>
</dbReference>
<dbReference type="GeneID" id="115601414"/>
<dbReference type="GO" id="GO:0007059">
    <property type="term" value="P:chromosome segregation"/>
    <property type="evidence" value="ECO:0007669"/>
    <property type="project" value="TreeGrafter"/>
</dbReference>
<dbReference type="KEGG" id="shab:115601414"/>
<dbReference type="InterPro" id="IPR009072">
    <property type="entry name" value="Histone-fold"/>
</dbReference>
<reference evidence="8 9" key="1">
    <citation type="submission" date="2019-11" db="EMBL/GenBank/DDBJ databases">
        <title>Strigops habroptila (kakapo) genome, bStrHab1, primary haplotype, v2.</title>
        <authorList>
            <person name="Jarvis E.D."/>
            <person name="Howard J."/>
            <person name="Rhie A."/>
            <person name="Phillippy A."/>
            <person name="Korlach J."/>
            <person name="Digby A."/>
            <person name="Iorns D."/>
            <person name="Eason D."/>
            <person name="Robertson B."/>
            <person name="Raemaekers T."/>
            <person name="Howe K."/>
            <person name="Lewin H."/>
            <person name="Damas J."/>
            <person name="Hastie A."/>
            <person name="Tracey A."/>
            <person name="Chow W."/>
            <person name="Fedrigo O."/>
        </authorList>
    </citation>
    <scope>NUCLEOTIDE SEQUENCE [LARGE SCALE GENOMIC DNA]</scope>
</reference>
<evidence type="ECO:0000256" key="6">
    <source>
        <dbReference type="SAM" id="MobiDB-lite"/>
    </source>
</evidence>
<evidence type="ECO:0000256" key="5">
    <source>
        <dbReference type="ARBA" id="ARBA00023242"/>
    </source>
</evidence>
<sequence length="629" mass="69017">MSVRRATTGAGAVPARRSSARRATTGAGAVPARRSSARPATTGAGAVPARRSSARRATTGAAAVPARRSTTGAAAMPARRSTTGAVSLSDRRLRVRRSTTGAAAEAKSDPENRNLGRTSVRLRRLVFPDLIDDTPRTLIKKIIRIFPPASPVVPEISKHEEPETAAGEAQAELPTGRLSKMEEVQLSDFIPEERAVFTFRMSKEREKLSISEFERAVSKQLLQNQALSTLDSTMAGMSPGSLVQPDTVERRGLLRRPKNHKHVDIKAFEDEVEQYMLRRKAQSYLVDSEMSSGIQTTMLTSVGTDKRKTQVYSQDLILDCEHVDSMTSVSSKPPVSANPPEDKQDHSQRTNPVEQLSVSEEVAVGKGTPAEEEGIAEGGVEYQGSPKAEREIAQGIGGGSLSKHSNPTFSENSGMEPLKEAVEQADELEDQPILVELYNLEEKPSEIEAEDAENEEDFMKTLTFVYAAAYEPPLLTPSPAKPAAPDLPQRPPLQPQRAKAVPKCSQRKPSEPKIPSSLIKSVFKHYAKMPVASKSFKIVEKCTEKYFKQLCNDLAAFASHAGRKTVEVSDVEVLMRRQRLVTDEMPLHVLIEHHLPLEYRKLLIPVVVSGNKVIPEIKCSSSRREWKDA</sequence>
<keyword evidence="5" id="KW-0539">Nucleus</keyword>
<dbReference type="PANTHER" id="PTHR46904:SF1">
    <property type="entry name" value="CENTROMERE PROTEIN T"/>
    <property type="match status" value="1"/>
</dbReference>
<feature type="compositionally biased region" description="Low complexity" evidence="6">
    <location>
        <begin position="9"/>
        <end position="68"/>
    </location>
</feature>
<comment type="subcellular location">
    <subcellularLocation>
        <location evidence="2">Chromosome</location>
    </subcellularLocation>
    <subcellularLocation>
        <location evidence="1">Nucleus</location>
    </subcellularLocation>
</comment>
<gene>
    <name evidence="8" type="primary">CENPT</name>
</gene>
<dbReference type="GO" id="GO:0046982">
    <property type="term" value="F:protein heterodimerization activity"/>
    <property type="evidence" value="ECO:0007669"/>
    <property type="project" value="InterPro"/>
</dbReference>
<dbReference type="InterPro" id="IPR035425">
    <property type="entry name" value="CENP-T/H4_C"/>
</dbReference>
<evidence type="ECO:0000256" key="3">
    <source>
        <dbReference type="ARBA" id="ARBA00010137"/>
    </source>
</evidence>
<dbReference type="SUPFAM" id="SSF47113">
    <property type="entry name" value="Histone-fold"/>
    <property type="match status" value="1"/>
</dbReference>
<feature type="region of interest" description="Disordered" evidence="6">
    <location>
        <begin position="1"/>
        <end position="115"/>
    </location>
</feature>
<dbReference type="CTD" id="80152"/>
<dbReference type="FunCoup" id="A0A672TMB4">
    <property type="interactions" value="153"/>
</dbReference>
<accession>A0A672TMB4</accession>
<dbReference type="AlphaFoldDB" id="A0A672TMB4"/>
<evidence type="ECO:0000256" key="1">
    <source>
        <dbReference type="ARBA" id="ARBA00004123"/>
    </source>
</evidence>
<dbReference type="GO" id="GO:0000278">
    <property type="term" value="P:mitotic cell cycle"/>
    <property type="evidence" value="ECO:0007669"/>
    <property type="project" value="TreeGrafter"/>
</dbReference>
<evidence type="ECO:0000313" key="8">
    <source>
        <dbReference type="Ensembl" id="ENSSHBP00005002487.1"/>
    </source>
</evidence>
<dbReference type="Gene3D" id="1.10.20.10">
    <property type="entry name" value="Histone, subunit A"/>
    <property type="match status" value="1"/>
</dbReference>
<dbReference type="CDD" id="cd22920">
    <property type="entry name" value="HFD_CENP-T"/>
    <property type="match status" value="1"/>
</dbReference>
<keyword evidence="9" id="KW-1185">Reference proteome</keyword>
<evidence type="ECO:0000259" key="7">
    <source>
        <dbReference type="Pfam" id="PF15511"/>
    </source>
</evidence>
<comment type="similarity">
    <text evidence="3">Belongs to the CENP-T/CNN1 family.</text>
</comment>
<evidence type="ECO:0000256" key="2">
    <source>
        <dbReference type="ARBA" id="ARBA00004286"/>
    </source>
</evidence>
<reference evidence="8" key="3">
    <citation type="submission" date="2025-09" db="UniProtKB">
        <authorList>
            <consortium name="Ensembl"/>
        </authorList>
    </citation>
    <scope>IDENTIFICATION</scope>
</reference>
<dbReference type="RefSeq" id="XP_030327283.1">
    <property type="nucleotide sequence ID" value="XM_030471423.1"/>
</dbReference>
<dbReference type="GO" id="GO:0000776">
    <property type="term" value="C:kinetochore"/>
    <property type="evidence" value="ECO:0007669"/>
    <property type="project" value="InterPro"/>
</dbReference>
<dbReference type="GO" id="GO:0005634">
    <property type="term" value="C:nucleus"/>
    <property type="evidence" value="ECO:0007669"/>
    <property type="project" value="UniProtKB-SubCell"/>
</dbReference>